<dbReference type="EMBL" id="SDAQ01000032">
    <property type="protein sequence ID" value="KAI3553181.1"/>
    <property type="molecule type" value="Genomic_DNA"/>
</dbReference>
<reference evidence="2" key="1">
    <citation type="submission" date="2019-01" db="EMBL/GenBank/DDBJ databases">
        <title>Colletotrichum abscissum LGMF1257.</title>
        <authorList>
            <person name="Baroncelli R."/>
        </authorList>
    </citation>
    <scope>NUCLEOTIDE SEQUENCE</scope>
    <source>
        <strain evidence="2">Ca142</strain>
    </source>
</reference>
<feature type="region of interest" description="Disordered" evidence="1">
    <location>
        <begin position="1"/>
        <end position="37"/>
    </location>
</feature>
<sequence length="196" mass="21599">MPRKYSRDLHNSPLYGQGPRPTRGYRSSRAISQHERRVKRATLVTQKALLFNFHLGTGPKGSDNESRQARCRRETEARYGRSVLQPPQRSIASSSLIGLFWQYAADDGTAARSILDSSTFYALCSGLLSRAVGTRIRLAGLPQTALPGCQAVAVRANIDNRLWSLLVNLALNRISALSVGHSVAPNPHNNNMRSSM</sequence>
<evidence type="ECO:0000313" key="2">
    <source>
        <dbReference type="EMBL" id="KAI3553181.1"/>
    </source>
</evidence>
<comment type="caution">
    <text evidence="2">The sequence shown here is derived from an EMBL/GenBank/DDBJ whole genome shotgun (WGS) entry which is preliminary data.</text>
</comment>
<proteinExistence type="predicted"/>
<evidence type="ECO:0000313" key="3">
    <source>
        <dbReference type="Proteomes" id="UP001056436"/>
    </source>
</evidence>
<feature type="compositionally biased region" description="Basic and acidic residues" evidence="1">
    <location>
        <begin position="62"/>
        <end position="74"/>
    </location>
</feature>
<protein>
    <submittedName>
        <fullName evidence="2">Uncharacterized protein</fullName>
    </submittedName>
</protein>
<keyword evidence="3" id="KW-1185">Reference proteome</keyword>
<accession>A0A9P9XEZ9</accession>
<feature type="region of interest" description="Disordered" evidence="1">
    <location>
        <begin position="55"/>
        <end position="74"/>
    </location>
</feature>
<evidence type="ECO:0000256" key="1">
    <source>
        <dbReference type="SAM" id="MobiDB-lite"/>
    </source>
</evidence>
<dbReference type="Proteomes" id="UP001056436">
    <property type="component" value="Unassembled WGS sequence"/>
</dbReference>
<name>A0A9P9XEZ9_9PEZI</name>
<feature type="compositionally biased region" description="Basic and acidic residues" evidence="1">
    <location>
        <begin position="1"/>
        <end position="10"/>
    </location>
</feature>
<dbReference type="AlphaFoldDB" id="A0A9P9XEZ9"/>
<gene>
    <name evidence="2" type="ORF">CABS02_06536</name>
</gene>
<organism evidence="2 3">
    <name type="scientific">Colletotrichum abscissum</name>
    <dbReference type="NCBI Taxonomy" id="1671311"/>
    <lineage>
        <taxon>Eukaryota</taxon>
        <taxon>Fungi</taxon>
        <taxon>Dikarya</taxon>
        <taxon>Ascomycota</taxon>
        <taxon>Pezizomycotina</taxon>
        <taxon>Sordariomycetes</taxon>
        <taxon>Hypocreomycetidae</taxon>
        <taxon>Glomerellales</taxon>
        <taxon>Glomerellaceae</taxon>
        <taxon>Colletotrichum</taxon>
        <taxon>Colletotrichum acutatum species complex</taxon>
    </lineage>
</organism>